<comment type="subcellular location">
    <subcellularLocation>
        <location evidence="1">Cell surface</location>
    </subcellularLocation>
</comment>
<organism evidence="3 4">
    <name type="scientific">Enterococcus viikkiensis</name>
    <dbReference type="NCBI Taxonomy" id="930854"/>
    <lineage>
        <taxon>Bacteria</taxon>
        <taxon>Bacillati</taxon>
        <taxon>Bacillota</taxon>
        <taxon>Bacilli</taxon>
        <taxon>Lactobacillales</taxon>
        <taxon>Enterococcaceae</taxon>
        <taxon>Enterococcus</taxon>
    </lineage>
</organism>
<evidence type="ECO:0000313" key="4">
    <source>
        <dbReference type="Proteomes" id="UP001265301"/>
    </source>
</evidence>
<gene>
    <name evidence="3" type="ORF">P7H59_04210</name>
</gene>
<evidence type="ECO:0000256" key="1">
    <source>
        <dbReference type="ARBA" id="ARBA00004241"/>
    </source>
</evidence>
<reference evidence="3 4" key="1">
    <citation type="submission" date="2023-03" db="EMBL/GenBank/DDBJ databases">
        <authorList>
            <person name="Shen W."/>
            <person name="Cai J."/>
        </authorList>
    </citation>
    <scope>NUCLEOTIDE SEQUENCE [LARGE SCALE GENOMIC DNA]</scope>
    <source>
        <strain evidence="3 4">B101</strain>
    </source>
</reference>
<proteinExistence type="predicted"/>
<dbReference type="SUPFAM" id="SSF53955">
    <property type="entry name" value="Lysozyme-like"/>
    <property type="match status" value="1"/>
</dbReference>
<dbReference type="Gene3D" id="1.10.530.10">
    <property type="match status" value="1"/>
</dbReference>
<dbReference type="CDD" id="cd16891">
    <property type="entry name" value="CwlT-like"/>
    <property type="match status" value="1"/>
</dbReference>
<accession>A0ABU3FP32</accession>
<dbReference type="RefSeq" id="WP_137613707.1">
    <property type="nucleotide sequence ID" value="NZ_BJDW01000009.1"/>
</dbReference>
<dbReference type="EMBL" id="JARQBN010000005">
    <property type="protein sequence ID" value="MDT2827656.1"/>
    <property type="molecule type" value="Genomic_DNA"/>
</dbReference>
<keyword evidence="4" id="KW-1185">Reference proteome</keyword>
<dbReference type="InterPro" id="IPR047194">
    <property type="entry name" value="CwlT-like_lysozyme"/>
</dbReference>
<name>A0ABU3FP32_9ENTE</name>
<comment type="caution">
    <text evidence="3">The sequence shown here is derived from an EMBL/GenBank/DDBJ whole genome shotgun (WGS) entry which is preliminary data.</text>
</comment>
<evidence type="ECO:0000313" key="3">
    <source>
        <dbReference type="EMBL" id="MDT2827656.1"/>
    </source>
</evidence>
<dbReference type="InterPro" id="IPR023346">
    <property type="entry name" value="Lysozyme-like_dom_sf"/>
</dbReference>
<sequence length="211" mass="23658">MLRLIGKTLKIIVILAVFVILVVGGSFAVRTYKQTKVVNSYRPEVQKLADQKGVGAYTDVILGIMYTESKGKGIDLMQSSESAYGTRGKISSQQESIESGVKHFSESYQQAKAAGCDLNTAIQAYNYGTNYIQYVKERGGKNTVELAETYSRDVLSPGYGNNQQQMYRYMQVQSVLYNGGYLYQNGGNMFYAEMVQMNKQFLTLFQRLQKG</sequence>
<evidence type="ECO:0000259" key="2">
    <source>
        <dbReference type="Pfam" id="PF13702"/>
    </source>
</evidence>
<protein>
    <submittedName>
        <fullName evidence="3">Lysozyme family protein</fullName>
    </submittedName>
</protein>
<feature type="domain" description="CwlT-like lysozyme" evidence="2">
    <location>
        <begin position="37"/>
        <end position="198"/>
    </location>
</feature>
<dbReference type="Proteomes" id="UP001265301">
    <property type="component" value="Unassembled WGS sequence"/>
</dbReference>
<dbReference type="Pfam" id="PF13702">
    <property type="entry name" value="Lysozyme_like"/>
    <property type="match status" value="1"/>
</dbReference>